<proteinExistence type="predicted"/>
<keyword evidence="1" id="KW-1133">Transmembrane helix</keyword>
<name>A0AAJ1R9H3_9LACO</name>
<dbReference type="RefSeq" id="WP_128686260.1">
    <property type="nucleotide sequence ID" value="NZ_CP029684.2"/>
</dbReference>
<organism evidence="2 5">
    <name type="scientific">Oenococcus sicerae</name>
    <dbReference type="NCBI Taxonomy" id="2203724"/>
    <lineage>
        <taxon>Bacteria</taxon>
        <taxon>Bacillati</taxon>
        <taxon>Bacillota</taxon>
        <taxon>Bacilli</taxon>
        <taxon>Lactobacillales</taxon>
        <taxon>Lactobacillaceae</taxon>
        <taxon>Oenococcus</taxon>
    </lineage>
</organism>
<keyword evidence="4" id="KW-1185">Reference proteome</keyword>
<evidence type="ECO:0000256" key="1">
    <source>
        <dbReference type="SAM" id="Phobius"/>
    </source>
</evidence>
<feature type="transmembrane region" description="Helical" evidence="1">
    <location>
        <begin position="32"/>
        <end position="51"/>
    </location>
</feature>
<dbReference type="AlphaFoldDB" id="A0AAJ1R9H3"/>
<evidence type="ECO:0000313" key="4">
    <source>
        <dbReference type="Proteomes" id="UP000286907"/>
    </source>
</evidence>
<keyword evidence="1" id="KW-0472">Membrane</keyword>
<reference evidence="3" key="3">
    <citation type="submission" date="2020-01" db="EMBL/GenBank/DDBJ databases">
        <authorList>
            <person name="Cousin F.J."/>
            <person name="Le Guellec R."/>
            <person name="Cretenet M."/>
        </authorList>
    </citation>
    <scope>NUCLEOTIDE SEQUENCE</scope>
    <source>
        <strain evidence="3">UCMA 15228</strain>
    </source>
</reference>
<keyword evidence="1" id="KW-0812">Transmembrane</keyword>
<gene>
    <name evidence="3" type="ORF">DLJ48_04365</name>
    <name evidence="2" type="ORF">EVC35_04300</name>
</gene>
<dbReference type="EMBL" id="CP029684">
    <property type="protein sequence ID" value="QAS69809.1"/>
    <property type="molecule type" value="Genomic_DNA"/>
</dbReference>
<feature type="transmembrane region" description="Helical" evidence="1">
    <location>
        <begin position="6"/>
        <end position="23"/>
    </location>
</feature>
<protein>
    <submittedName>
        <fullName evidence="2">Uncharacterized protein</fullName>
    </submittedName>
</protein>
<reference evidence="3 4" key="1">
    <citation type="journal article" date="2019" name="Syst. Appl. Microbiol.">
        <title>Oenococcus sicerae sp. nov., isolated from French cider.</title>
        <authorList>
            <person name="Cousin F.J."/>
            <person name="Le Guellec R."/>
            <person name="Chagnot C."/>
            <person name="Goux D."/>
            <person name="Dalmasso M."/>
            <person name="Laplace J.M."/>
            <person name="Cretenet M."/>
        </authorList>
    </citation>
    <scope>NUCLEOTIDE SEQUENCE [LARGE SCALE GENOMIC DNA]</scope>
    <source>
        <strain evidence="3 4">UCMA 15228</strain>
    </source>
</reference>
<feature type="transmembrane region" description="Helical" evidence="1">
    <location>
        <begin position="87"/>
        <end position="105"/>
    </location>
</feature>
<evidence type="ECO:0000313" key="2">
    <source>
        <dbReference type="EMBL" id="MDN6900227.1"/>
    </source>
</evidence>
<evidence type="ECO:0000313" key="5">
    <source>
        <dbReference type="Proteomes" id="UP001167919"/>
    </source>
</evidence>
<evidence type="ECO:0000313" key="3">
    <source>
        <dbReference type="EMBL" id="QAS69809.1"/>
    </source>
</evidence>
<dbReference type="Proteomes" id="UP001167919">
    <property type="component" value="Unassembled WGS sequence"/>
</dbReference>
<sequence>MAAGLIIWILVGVYGILMLLAAFSQQARKTTTLFDALAAFSLIFAALIGILQHNFLAAFWMTALGFILVSLAAFIQGRQTSLHWRHHVVRGVLEMIVLILLYFFLKI</sequence>
<dbReference type="Proteomes" id="UP000286907">
    <property type="component" value="Chromosome"/>
</dbReference>
<accession>A0AAJ1R9H3</accession>
<feature type="transmembrane region" description="Helical" evidence="1">
    <location>
        <begin position="57"/>
        <end position="75"/>
    </location>
</feature>
<reference evidence="2" key="2">
    <citation type="submission" date="2019-01" db="EMBL/GenBank/DDBJ databases">
        <title>Oenococcus sicerae UCMA17102.</title>
        <authorList>
            <person name="Cousin F.J."/>
            <person name="Le Guellec R."/>
            <person name="Cretenet M."/>
        </authorList>
    </citation>
    <scope>NUCLEOTIDE SEQUENCE</scope>
    <source>
        <strain evidence="2">UCMA17102</strain>
    </source>
</reference>
<dbReference type="EMBL" id="SDWY01000002">
    <property type="protein sequence ID" value="MDN6900227.1"/>
    <property type="molecule type" value="Genomic_DNA"/>
</dbReference>